<evidence type="ECO:0000313" key="1">
    <source>
        <dbReference type="EMBL" id="MEG3439488.1"/>
    </source>
</evidence>
<comment type="caution">
    <text evidence="1">The sequence shown here is derived from an EMBL/GenBank/DDBJ whole genome shotgun (WGS) entry which is preliminary data.</text>
</comment>
<organism evidence="1 2">
    <name type="scientific">Pannus brasiliensis CCIBt3594</name>
    <dbReference type="NCBI Taxonomy" id="1427578"/>
    <lineage>
        <taxon>Bacteria</taxon>
        <taxon>Bacillati</taxon>
        <taxon>Cyanobacteriota</taxon>
        <taxon>Cyanophyceae</taxon>
        <taxon>Oscillatoriophycideae</taxon>
        <taxon>Chroococcales</taxon>
        <taxon>Microcystaceae</taxon>
        <taxon>Pannus</taxon>
    </lineage>
</organism>
<reference evidence="1 2" key="1">
    <citation type="submission" date="2024-01" db="EMBL/GenBank/DDBJ databases">
        <title>Genomic insights into the taxonomy and metabolism of the cyanobacterium Pannus brasiliensis CCIBt3594.</title>
        <authorList>
            <person name="Machado M."/>
            <person name="Botero N.B."/>
            <person name="Andreote A.P.D."/>
            <person name="Feitosa A.M.T."/>
            <person name="Popin R."/>
            <person name="Sivonen K."/>
            <person name="Fiore M.F."/>
        </authorList>
    </citation>
    <scope>NUCLEOTIDE SEQUENCE [LARGE SCALE GENOMIC DNA]</scope>
    <source>
        <strain evidence="1 2">CCIBt3594</strain>
    </source>
</reference>
<name>A0AAW9QZM2_9CHRO</name>
<gene>
    <name evidence="1" type="ORF">V0288_20340</name>
</gene>
<dbReference type="AlphaFoldDB" id="A0AAW9QZM2"/>
<sequence length="69" mass="7844">MENLTREQAFAAMVAFLEDYYQRTQADDIGALLGSLQLLSDGKPADPALWEDWLLSIHKISLEETFRSL</sequence>
<evidence type="ECO:0008006" key="3">
    <source>
        <dbReference type="Google" id="ProtNLM"/>
    </source>
</evidence>
<evidence type="ECO:0000313" key="2">
    <source>
        <dbReference type="Proteomes" id="UP001328733"/>
    </source>
</evidence>
<keyword evidence="2" id="KW-1185">Reference proteome</keyword>
<protein>
    <recommendedName>
        <fullName evidence="3">YecA family protein</fullName>
    </recommendedName>
</protein>
<accession>A0AAW9QZM2</accession>
<dbReference type="EMBL" id="JBAFSM010000050">
    <property type="protein sequence ID" value="MEG3439488.1"/>
    <property type="molecule type" value="Genomic_DNA"/>
</dbReference>
<dbReference type="Proteomes" id="UP001328733">
    <property type="component" value="Unassembled WGS sequence"/>
</dbReference>
<dbReference type="RefSeq" id="WP_332866973.1">
    <property type="nucleotide sequence ID" value="NZ_JBAFSM010000050.1"/>
</dbReference>
<proteinExistence type="predicted"/>